<evidence type="ECO:0000313" key="2">
    <source>
        <dbReference type="EMBL" id="CAJ2505517.1"/>
    </source>
</evidence>
<proteinExistence type="predicted"/>
<dbReference type="Proteomes" id="UP001295740">
    <property type="component" value="Unassembled WGS sequence"/>
</dbReference>
<evidence type="ECO:0000256" key="1">
    <source>
        <dbReference type="SAM" id="MobiDB-lite"/>
    </source>
</evidence>
<organism evidence="2 3">
    <name type="scientific">Anthostomella pinea</name>
    <dbReference type="NCBI Taxonomy" id="933095"/>
    <lineage>
        <taxon>Eukaryota</taxon>
        <taxon>Fungi</taxon>
        <taxon>Dikarya</taxon>
        <taxon>Ascomycota</taxon>
        <taxon>Pezizomycotina</taxon>
        <taxon>Sordariomycetes</taxon>
        <taxon>Xylariomycetidae</taxon>
        <taxon>Xylariales</taxon>
        <taxon>Xylariaceae</taxon>
        <taxon>Anthostomella</taxon>
    </lineage>
</organism>
<accession>A0AAI8VII2</accession>
<feature type="region of interest" description="Disordered" evidence="1">
    <location>
        <begin position="27"/>
        <end position="58"/>
    </location>
</feature>
<evidence type="ECO:0000313" key="3">
    <source>
        <dbReference type="Proteomes" id="UP001295740"/>
    </source>
</evidence>
<feature type="compositionally biased region" description="Basic and acidic residues" evidence="1">
    <location>
        <begin position="81"/>
        <end position="93"/>
    </location>
</feature>
<gene>
    <name evidence="2" type="ORF">KHLLAP_LOCUS5985</name>
</gene>
<sequence>MESFRQITKGHHYSTAAIITLLAQDQRQPGRLQRQLHRPIRHQPAAAPTPGQGGDTLRYQLKLSDSGAQLGFAWPLVDRRDAEQYRKDRDQRRKSPGGRPRSRQLLSVK</sequence>
<protein>
    <submittedName>
        <fullName evidence="2">Uu.00g129110.m01.CDS01</fullName>
    </submittedName>
</protein>
<comment type="caution">
    <text evidence="2">The sequence shown here is derived from an EMBL/GenBank/DDBJ whole genome shotgun (WGS) entry which is preliminary data.</text>
</comment>
<name>A0AAI8VII2_9PEZI</name>
<feature type="region of interest" description="Disordered" evidence="1">
    <location>
        <begin position="81"/>
        <end position="109"/>
    </location>
</feature>
<reference evidence="2" key="1">
    <citation type="submission" date="2023-10" db="EMBL/GenBank/DDBJ databases">
        <authorList>
            <person name="Hackl T."/>
        </authorList>
    </citation>
    <scope>NUCLEOTIDE SEQUENCE</scope>
</reference>
<dbReference type="EMBL" id="CAUWAG010000007">
    <property type="protein sequence ID" value="CAJ2505517.1"/>
    <property type="molecule type" value="Genomic_DNA"/>
</dbReference>
<dbReference type="AlphaFoldDB" id="A0AAI8VII2"/>
<keyword evidence="3" id="KW-1185">Reference proteome</keyword>